<dbReference type="Gene3D" id="2.60.200.40">
    <property type="match status" value="1"/>
</dbReference>
<name>D8M6W1_BLAHO</name>
<evidence type="ECO:0000313" key="8">
    <source>
        <dbReference type="Proteomes" id="UP000008312"/>
    </source>
</evidence>
<gene>
    <name evidence="7" type="ORF">GSBLH_T00006684001</name>
</gene>
<dbReference type="OrthoDB" id="242257at2759"/>
<keyword evidence="3" id="KW-0479">Metal-binding</keyword>
<dbReference type="InParanoid" id="D8M6W1"/>
<dbReference type="InterPro" id="IPR016064">
    <property type="entry name" value="NAD/diacylglycerol_kinase_sf"/>
</dbReference>
<dbReference type="GO" id="GO:0016020">
    <property type="term" value="C:membrane"/>
    <property type="evidence" value="ECO:0007669"/>
    <property type="project" value="UniProtKB-SubCell"/>
</dbReference>
<dbReference type="SUPFAM" id="SSF111331">
    <property type="entry name" value="NAD kinase/diacylglycerol kinase-like"/>
    <property type="match status" value="1"/>
</dbReference>
<evidence type="ECO:0000256" key="4">
    <source>
        <dbReference type="ARBA" id="ARBA00022777"/>
    </source>
</evidence>
<dbReference type="PANTHER" id="PTHR11255">
    <property type="entry name" value="DIACYLGLYCEROL KINASE"/>
    <property type="match status" value="1"/>
</dbReference>
<dbReference type="GO" id="GO:0005524">
    <property type="term" value="F:ATP binding"/>
    <property type="evidence" value="ECO:0007669"/>
    <property type="project" value="UniProtKB-KW"/>
</dbReference>
<dbReference type="SMART" id="SM00045">
    <property type="entry name" value="DAGKa"/>
    <property type="match status" value="1"/>
</dbReference>
<dbReference type="EMBL" id="FN668662">
    <property type="protein sequence ID" value="CBK23800.2"/>
    <property type="molecule type" value="Genomic_DNA"/>
</dbReference>
<evidence type="ECO:0000256" key="3">
    <source>
        <dbReference type="ARBA" id="ARBA00022771"/>
    </source>
</evidence>
<accession>D8M6W1</accession>
<dbReference type="GO" id="GO:0007200">
    <property type="term" value="P:phospholipase C-activating G protein-coupled receptor signaling pathway"/>
    <property type="evidence" value="ECO:0007669"/>
    <property type="project" value="InterPro"/>
</dbReference>
<evidence type="ECO:0000256" key="1">
    <source>
        <dbReference type="ARBA" id="ARBA00022679"/>
    </source>
</evidence>
<dbReference type="GO" id="GO:0004143">
    <property type="term" value="F:ATP-dependent diacylglycerol kinase activity"/>
    <property type="evidence" value="ECO:0007669"/>
    <property type="project" value="InterPro"/>
</dbReference>
<reference evidence="7" key="1">
    <citation type="submission" date="2010-02" db="EMBL/GenBank/DDBJ databases">
        <title>Sequencing and annotation of the Blastocystis hominis genome.</title>
        <authorList>
            <person name="Wincker P."/>
        </authorList>
    </citation>
    <scope>NUCLEOTIDE SEQUENCE</scope>
    <source>
        <strain evidence="7">Singapore isolate B</strain>
    </source>
</reference>
<keyword evidence="8" id="KW-1185">Reference proteome</keyword>
<feature type="domain" description="Diacylglycerol kinase accessory" evidence="6">
    <location>
        <begin position="44"/>
        <end position="193"/>
    </location>
</feature>
<evidence type="ECO:0000259" key="6">
    <source>
        <dbReference type="SMART" id="SM00045"/>
    </source>
</evidence>
<keyword evidence="2" id="KW-0547">Nucleotide-binding</keyword>
<evidence type="ECO:0000256" key="5">
    <source>
        <dbReference type="ARBA" id="ARBA00022840"/>
    </source>
</evidence>
<dbReference type="InterPro" id="IPR000756">
    <property type="entry name" value="Diacylglycerol_kin_accessory"/>
</dbReference>
<dbReference type="AlphaFoldDB" id="D8M6W1"/>
<keyword evidence="3" id="KW-0862">Zinc</keyword>
<organism evidence="7">
    <name type="scientific">Blastocystis hominis</name>
    <dbReference type="NCBI Taxonomy" id="12968"/>
    <lineage>
        <taxon>Eukaryota</taxon>
        <taxon>Sar</taxon>
        <taxon>Stramenopiles</taxon>
        <taxon>Bigyra</taxon>
        <taxon>Opalozoa</taxon>
        <taxon>Opalinata</taxon>
        <taxon>Blastocystidae</taxon>
        <taxon>Blastocystis</taxon>
    </lineage>
</organism>
<dbReference type="RefSeq" id="XP_012897848.1">
    <property type="nucleotide sequence ID" value="XM_013042394.1"/>
</dbReference>
<dbReference type="GO" id="GO:0008270">
    <property type="term" value="F:zinc ion binding"/>
    <property type="evidence" value="ECO:0007669"/>
    <property type="project" value="UniProtKB-KW"/>
</dbReference>
<keyword evidence="5" id="KW-0067">ATP-binding</keyword>
<keyword evidence="1" id="KW-0808">Transferase</keyword>
<keyword evidence="4" id="KW-0418">Kinase</keyword>
<proteinExistence type="predicted"/>
<dbReference type="Pfam" id="PF00609">
    <property type="entry name" value="DAGK_acc"/>
    <property type="match status" value="1"/>
</dbReference>
<protein>
    <recommendedName>
        <fullName evidence="6">Diacylglycerol kinase accessory domain-containing protein</fullName>
    </recommendedName>
</protein>
<evidence type="ECO:0000256" key="2">
    <source>
        <dbReference type="ARBA" id="ARBA00022741"/>
    </source>
</evidence>
<keyword evidence="3" id="KW-0863">Zinc-finger</keyword>
<dbReference type="InterPro" id="IPR037607">
    <property type="entry name" value="DGK"/>
</dbReference>
<dbReference type="Proteomes" id="UP000008312">
    <property type="component" value="Unassembled WGS sequence"/>
</dbReference>
<dbReference type="GeneID" id="24922808"/>
<dbReference type="PANTHER" id="PTHR11255:SF54">
    <property type="entry name" value="DIACYLGLYCEROL KINASE THETA"/>
    <property type="match status" value="1"/>
</dbReference>
<evidence type="ECO:0000313" key="7">
    <source>
        <dbReference type="EMBL" id="CBK23800.2"/>
    </source>
</evidence>
<sequence length="237" mass="27170">MEQHRKRFGPFFPPFISLCTSHFLLSYLQLSLDRWVFQSSQEKTFFNYFSFGVDAAVVNRLQQIRSLYPFLFHFPSINNLWYAWCIILEALFPMNANLNRLALKADDEELSVSQYRSVVCLNIPYYCGGGLPLGDHYDLSQCCDQEIEIVAFSGIIHILAAKFGLRKGILLKRARKIEWKLDRECPVQADGEAWIEPSGCGEVRSASSLVAMIIKGLRLNEIEMVCLCVINEKGWVL</sequence>